<comment type="caution">
    <text evidence="2">The sequence shown here is derived from an EMBL/GenBank/DDBJ whole genome shotgun (WGS) entry which is preliminary data.</text>
</comment>
<dbReference type="AlphaFoldDB" id="A0A7Y7XC82"/>
<dbReference type="Pfam" id="PF01823">
    <property type="entry name" value="MACPF"/>
    <property type="match status" value="1"/>
</dbReference>
<accession>A0A7Y7XC82</accession>
<feature type="domain" description="MACPF" evidence="1">
    <location>
        <begin position="1"/>
        <end position="306"/>
    </location>
</feature>
<dbReference type="InterPro" id="IPR020864">
    <property type="entry name" value="MACPF"/>
</dbReference>
<organism evidence="2 3">
    <name type="scientific">Pseudomonas gingeri</name>
    <dbReference type="NCBI Taxonomy" id="117681"/>
    <lineage>
        <taxon>Bacteria</taxon>
        <taxon>Pseudomonadati</taxon>
        <taxon>Pseudomonadota</taxon>
        <taxon>Gammaproteobacteria</taxon>
        <taxon>Pseudomonadales</taxon>
        <taxon>Pseudomonadaceae</taxon>
        <taxon>Pseudomonas</taxon>
    </lineage>
</organism>
<evidence type="ECO:0000313" key="2">
    <source>
        <dbReference type="EMBL" id="NWB96921.1"/>
    </source>
</evidence>
<dbReference type="SMART" id="SM00457">
    <property type="entry name" value="MACPF"/>
    <property type="match status" value="1"/>
</dbReference>
<protein>
    <recommendedName>
        <fullName evidence="1">MACPF domain-containing protein</fullName>
    </recommendedName>
</protein>
<reference evidence="2 3" key="1">
    <citation type="submission" date="2020-04" db="EMBL/GenBank/DDBJ databases">
        <title>Molecular characterization of pseudomonads from Agaricus bisporus reveal novel blotch 2 pathogens in Western Europe.</title>
        <authorList>
            <person name="Taparia T."/>
            <person name="Krijger M."/>
            <person name="Haynes E."/>
            <person name="Elpinstone J.G."/>
            <person name="Noble R."/>
            <person name="Van Der Wolf J."/>
        </authorList>
    </citation>
    <scope>NUCLEOTIDE SEQUENCE [LARGE SCALE GENOMIC DNA]</scope>
    <source>
        <strain evidence="2 3">H7001</strain>
    </source>
</reference>
<dbReference type="Proteomes" id="UP000539985">
    <property type="component" value="Unassembled WGS sequence"/>
</dbReference>
<evidence type="ECO:0000313" key="3">
    <source>
        <dbReference type="Proteomes" id="UP000539985"/>
    </source>
</evidence>
<dbReference type="EMBL" id="JACAQB010000006">
    <property type="protein sequence ID" value="NWB96921.1"/>
    <property type="molecule type" value="Genomic_DNA"/>
</dbReference>
<evidence type="ECO:0000259" key="1">
    <source>
        <dbReference type="PROSITE" id="PS51412"/>
    </source>
</evidence>
<gene>
    <name evidence="2" type="ORF">HX882_13545</name>
</gene>
<dbReference type="RefSeq" id="WP_177102374.1">
    <property type="nucleotide sequence ID" value="NZ_JACAQB010000006.1"/>
</dbReference>
<name>A0A7Y7XC82_9PSED</name>
<proteinExistence type="predicted"/>
<sequence>MKDEMAITSVSQSVDYNKLNGDLGHGRNRLSAARAPDERVFDPASSTGITRNRETRREDYSSFFRSILDYRHTTKAEFNLSGSYGEFSAEFHLNFEKKYTSHQDNTAAVRIRRVVFGSAKLDGVEAAVLSSKFNAEVASLPTEFKHGEAHKFYRFFDMFGTDVVTSITLGGNLYFQALVQKSKVTDLEKIKIELEAEYGLFFKADGSLEDTVERKEYRESRDASVTTEGGDNDIFSSAIFTEPKKYGDKTNKWVASVEEKPVVVGREFKPVYAFIADSKRRIAAQTALDHYMGRYLSVHSTWHYSSLTVGNTIRRELAASAVGRPGIKVRVIDRKTLEGREEHFAAPAIGSAVSDINQFWNAFKSGVESMGLEHAIVLLATEFWPRESRYSPPDHIVAFLKNKCGGSEATLHRWRDDSLRCVPCPYAGVSYGLIGYGNGTSQDKGGDVYVIGFGDPERTLRPELEIFADLYTTEDGTAKFVCNDIFKGQAIPLLKFRSEHWNTWQIAVDPHVPERIILEDDSAGDAAKALWYAQPAGPKYGMHPFYLINAQTCGVLQWDSGGAARETEAVLRPFAPNLDINLWDLRYPYILCLSYQPNWDLRAFENRRVKVASYHGRDTELRWSPTNVSRVL</sequence>
<dbReference type="PROSITE" id="PS51412">
    <property type="entry name" value="MACPF_2"/>
    <property type="match status" value="1"/>
</dbReference>